<name>A0A7J6WVC8_THATH</name>
<evidence type="ECO:0000256" key="1">
    <source>
        <dbReference type="SAM" id="MobiDB-lite"/>
    </source>
</evidence>
<dbReference type="Proteomes" id="UP000554482">
    <property type="component" value="Unassembled WGS sequence"/>
</dbReference>
<organism evidence="2 3">
    <name type="scientific">Thalictrum thalictroides</name>
    <name type="common">Rue-anemone</name>
    <name type="synonym">Anemone thalictroides</name>
    <dbReference type="NCBI Taxonomy" id="46969"/>
    <lineage>
        <taxon>Eukaryota</taxon>
        <taxon>Viridiplantae</taxon>
        <taxon>Streptophyta</taxon>
        <taxon>Embryophyta</taxon>
        <taxon>Tracheophyta</taxon>
        <taxon>Spermatophyta</taxon>
        <taxon>Magnoliopsida</taxon>
        <taxon>Ranunculales</taxon>
        <taxon>Ranunculaceae</taxon>
        <taxon>Thalictroideae</taxon>
        <taxon>Thalictrum</taxon>
    </lineage>
</organism>
<gene>
    <name evidence="2" type="ORF">FRX31_009050</name>
</gene>
<dbReference type="EMBL" id="JABWDY010009528">
    <property type="protein sequence ID" value="KAF5201364.1"/>
    <property type="molecule type" value="Genomic_DNA"/>
</dbReference>
<feature type="region of interest" description="Disordered" evidence="1">
    <location>
        <begin position="1"/>
        <end position="21"/>
    </location>
</feature>
<reference evidence="2 3" key="1">
    <citation type="submission" date="2020-06" db="EMBL/GenBank/DDBJ databases">
        <title>Transcriptomic and genomic resources for Thalictrum thalictroides and T. hernandezii: Facilitating candidate gene discovery in an emerging model plant lineage.</title>
        <authorList>
            <person name="Arias T."/>
            <person name="Riano-Pachon D.M."/>
            <person name="Di Stilio V.S."/>
        </authorList>
    </citation>
    <scope>NUCLEOTIDE SEQUENCE [LARGE SCALE GENOMIC DNA]</scope>
    <source>
        <strain evidence="3">cv. WT478/WT964</strain>
        <tissue evidence="2">Leaves</tissue>
    </source>
</reference>
<sequence>MGISKSNTIAEPGLRDTQIQGNDPFLQDATAAVIHVESLGGTLHAFINKKLAGSAARSSDKCALTLETPATLIPGRGKAYNRSLEFNC</sequence>
<protein>
    <submittedName>
        <fullName evidence="2">Uncharacterized protein</fullName>
    </submittedName>
</protein>
<accession>A0A7J6WVC8</accession>
<keyword evidence="3" id="KW-1185">Reference proteome</keyword>
<proteinExistence type="predicted"/>
<evidence type="ECO:0000313" key="3">
    <source>
        <dbReference type="Proteomes" id="UP000554482"/>
    </source>
</evidence>
<comment type="caution">
    <text evidence="2">The sequence shown here is derived from an EMBL/GenBank/DDBJ whole genome shotgun (WGS) entry which is preliminary data.</text>
</comment>
<evidence type="ECO:0000313" key="2">
    <source>
        <dbReference type="EMBL" id="KAF5201364.1"/>
    </source>
</evidence>
<dbReference type="AlphaFoldDB" id="A0A7J6WVC8"/>
<dbReference type="OrthoDB" id="1739579at2759"/>